<evidence type="ECO:0008006" key="3">
    <source>
        <dbReference type="Google" id="ProtNLM"/>
    </source>
</evidence>
<dbReference type="PANTHER" id="PTHR33437">
    <property type="entry name" value="OS06G0361200 PROTEIN"/>
    <property type="match status" value="1"/>
</dbReference>
<sequence>MCIQGLHCGLHYILQGIKLKTFEELATCAHDMELSMSSVGTKTPPVHELCKVKERKEFKKVRKYLPKTENKESMNVNASLVKFTTRVGNTQSTKTTSFEGRTNQNLTLKEMQRKDYPFLDSDVFTIFDELLEMKLFELPEMKRPDEAERSDDLKYCKYHRLVGHPIEKRFVFKDKIMD</sequence>
<protein>
    <recommendedName>
        <fullName evidence="3">Retrotransposon gag protein</fullName>
    </recommendedName>
</protein>
<reference evidence="2" key="1">
    <citation type="journal article" date="2011" name="Nature">
        <title>Genome sequence and analysis of the tuber crop potato.</title>
        <authorList>
            <consortium name="The Potato Genome Sequencing Consortium"/>
        </authorList>
    </citation>
    <scope>NUCLEOTIDE SEQUENCE [LARGE SCALE GENOMIC DNA]</scope>
    <source>
        <strain evidence="2">cv. DM1-3 516 R44</strain>
    </source>
</reference>
<evidence type="ECO:0000313" key="2">
    <source>
        <dbReference type="Proteomes" id="UP000011115"/>
    </source>
</evidence>
<dbReference type="PaxDb" id="4113-PGSC0003DMT400095835"/>
<dbReference type="InParanoid" id="M1DX51"/>
<dbReference type="STRING" id="4113.M1DX51"/>
<accession>M1DX51</accession>
<dbReference type="OMA" id="PPVHELC"/>
<dbReference type="HOGENOM" id="CLU_1513140_0_0_1"/>
<dbReference type="eggNOG" id="ENOG502RRM8">
    <property type="taxonomic scope" value="Eukaryota"/>
</dbReference>
<reference evidence="1" key="2">
    <citation type="submission" date="2015-06" db="UniProtKB">
        <authorList>
            <consortium name="EnsemblPlants"/>
        </authorList>
    </citation>
    <scope>IDENTIFICATION</scope>
    <source>
        <strain evidence="1">DM1-3 516 R44</strain>
    </source>
</reference>
<dbReference type="Gramene" id="PGSC0003DMT400095835">
    <property type="protein sequence ID" value="PGSC0003DMT400095835"/>
    <property type="gene ID" value="PGSC0003DMG400045406"/>
</dbReference>
<organism evidence="1 2">
    <name type="scientific">Solanum tuberosum</name>
    <name type="common">Potato</name>
    <dbReference type="NCBI Taxonomy" id="4113"/>
    <lineage>
        <taxon>Eukaryota</taxon>
        <taxon>Viridiplantae</taxon>
        <taxon>Streptophyta</taxon>
        <taxon>Embryophyta</taxon>
        <taxon>Tracheophyta</taxon>
        <taxon>Spermatophyta</taxon>
        <taxon>Magnoliopsida</taxon>
        <taxon>eudicotyledons</taxon>
        <taxon>Gunneridae</taxon>
        <taxon>Pentapetalae</taxon>
        <taxon>asterids</taxon>
        <taxon>lamiids</taxon>
        <taxon>Solanales</taxon>
        <taxon>Solanaceae</taxon>
        <taxon>Solanoideae</taxon>
        <taxon>Solaneae</taxon>
        <taxon>Solanum</taxon>
    </lineage>
</organism>
<name>M1DX51_SOLTU</name>
<keyword evidence="2" id="KW-1185">Reference proteome</keyword>
<dbReference type="AlphaFoldDB" id="M1DX51"/>
<dbReference type="Proteomes" id="UP000011115">
    <property type="component" value="Unassembled WGS sequence"/>
</dbReference>
<evidence type="ECO:0000313" key="1">
    <source>
        <dbReference type="EnsemblPlants" id="PGSC0003DMT400095835"/>
    </source>
</evidence>
<dbReference type="EnsemblPlants" id="PGSC0003DMT400095835">
    <property type="protein sequence ID" value="PGSC0003DMT400095835"/>
    <property type="gene ID" value="PGSC0003DMG400045406"/>
</dbReference>
<dbReference type="PANTHER" id="PTHR33437:SF2">
    <property type="entry name" value="OS06G0361200 PROTEIN"/>
    <property type="match status" value="1"/>
</dbReference>
<proteinExistence type="predicted"/>